<keyword evidence="2" id="KW-0732">Signal</keyword>
<feature type="region of interest" description="Disordered" evidence="1">
    <location>
        <begin position="29"/>
        <end position="48"/>
    </location>
</feature>
<feature type="chain" id="PRO_5038927355" evidence="2">
    <location>
        <begin position="23"/>
        <end position="382"/>
    </location>
</feature>
<sequence>MKRLIAGILTSALLLISCGCTSPSVEQTAGASSSKEANSQTSSQPRFSSLNDDALQQYVEDDLYASLEGKFASDDYVIDNIATSYVSKEYLEEITYNSRSNVFFGYSLDELDKQFHGQRYVFTVDNNRTVVRSFEQYDDTFNTVMRNVAVGSGIILVFAAVTMATSGSGGALATVNIIAAASAKTGTEFALSSAVLESAIVGAVTGYQTGDMRRAMKSAAKAGSEGFAWGALTGVTLGGASKAIQVSRAAKNGIPSPWQSEQYALKRYHGKGQVSYIGGEEVTYGTKESTRPDVIRTVRGHTEAIEVKNYDLENTASVGVLLRELKRQVTQRIKDLPKGSTQRIVLDTRNRQYSSVLISDIKKQIHQACDAAYPDIPIDVLR</sequence>
<proteinExistence type="predicted"/>
<dbReference type="RefSeq" id="WP_152210076.1">
    <property type="nucleotide sequence ID" value="NZ_WBVS01000008.1"/>
</dbReference>
<keyword evidence="3" id="KW-0255">Endonuclease</keyword>
<dbReference type="GO" id="GO:0004519">
    <property type="term" value="F:endonuclease activity"/>
    <property type="evidence" value="ECO:0007669"/>
    <property type="project" value="UniProtKB-KW"/>
</dbReference>
<evidence type="ECO:0000256" key="1">
    <source>
        <dbReference type="SAM" id="MobiDB-lite"/>
    </source>
</evidence>
<name>A0A6I1GEI9_9BIFI</name>
<keyword evidence="3" id="KW-0540">Nuclease</keyword>
<dbReference type="Proteomes" id="UP000468413">
    <property type="component" value="Unassembled WGS sequence"/>
</dbReference>
<organism evidence="3 4">
    <name type="scientific">Bifidobacterium cebidarum</name>
    <dbReference type="NCBI Taxonomy" id="2650773"/>
    <lineage>
        <taxon>Bacteria</taxon>
        <taxon>Bacillati</taxon>
        <taxon>Actinomycetota</taxon>
        <taxon>Actinomycetes</taxon>
        <taxon>Bifidobacteriales</taxon>
        <taxon>Bifidobacteriaceae</taxon>
        <taxon>Bifidobacterium</taxon>
    </lineage>
</organism>
<accession>A0A6I1GEI9</accession>
<evidence type="ECO:0000256" key="2">
    <source>
        <dbReference type="SAM" id="SignalP"/>
    </source>
</evidence>
<protein>
    <submittedName>
        <fullName evidence="3">Endonuclease VII</fullName>
    </submittedName>
</protein>
<feature type="signal peptide" evidence="2">
    <location>
        <begin position="1"/>
        <end position="22"/>
    </location>
</feature>
<gene>
    <name evidence="3" type="ORF">F7D08_1500</name>
</gene>
<comment type="caution">
    <text evidence="3">The sequence shown here is derived from an EMBL/GenBank/DDBJ whole genome shotgun (WGS) entry which is preliminary data.</text>
</comment>
<dbReference type="AlphaFoldDB" id="A0A6I1GEI9"/>
<keyword evidence="3" id="KW-0378">Hydrolase</keyword>
<evidence type="ECO:0000313" key="4">
    <source>
        <dbReference type="Proteomes" id="UP000468413"/>
    </source>
</evidence>
<dbReference type="PROSITE" id="PS51257">
    <property type="entry name" value="PROKAR_LIPOPROTEIN"/>
    <property type="match status" value="1"/>
</dbReference>
<reference evidence="3 4" key="1">
    <citation type="submission" date="2019-09" db="EMBL/GenBank/DDBJ databases">
        <title>Characterization of the phylogenetic diversity of two novel species belonging to the genus Bifidobacterium: Bifidobacterium cebidarum sp. nov. and Bifidobacterium leontopitheci sp. nov.</title>
        <authorList>
            <person name="Lugli G.A."/>
            <person name="Duranti S."/>
            <person name="Milani C."/>
            <person name="Turroni F."/>
            <person name="Ventura M."/>
        </authorList>
    </citation>
    <scope>NUCLEOTIDE SEQUENCE [LARGE SCALE GENOMIC DNA]</scope>
    <source>
        <strain evidence="3 4">LMG 31469</strain>
    </source>
</reference>
<keyword evidence="4" id="KW-1185">Reference proteome</keyword>
<dbReference type="EMBL" id="WBVS01000008">
    <property type="protein sequence ID" value="KAB7787325.1"/>
    <property type="molecule type" value="Genomic_DNA"/>
</dbReference>
<evidence type="ECO:0000313" key="3">
    <source>
        <dbReference type="EMBL" id="KAB7787325.1"/>
    </source>
</evidence>